<gene>
    <name evidence="1" type="ORF">F9K91_10505</name>
</gene>
<evidence type="ECO:0000313" key="2">
    <source>
        <dbReference type="Proteomes" id="UP000430843"/>
    </source>
</evidence>
<reference evidence="1 2" key="1">
    <citation type="submission" date="2019-09" db="EMBL/GenBank/DDBJ databases">
        <title>Taxonomic organization of the family Brucellaceae based on a phylogenomic approach.</title>
        <authorList>
            <person name="Leclercq S."/>
            <person name="Cloeckaert A."/>
            <person name="Zygmunt M.S."/>
        </authorList>
    </citation>
    <scope>NUCLEOTIDE SEQUENCE [LARGE SCALE GENOMIC DNA]</scope>
    <source>
        <strain evidence="1 2">LMG 18957</strain>
    </source>
</reference>
<dbReference type="InterPro" id="IPR038666">
    <property type="entry name" value="SSP1_head-tail_sf"/>
</dbReference>
<protein>
    <submittedName>
        <fullName evidence="1">Phage head closure protein</fullName>
    </submittedName>
</protein>
<proteinExistence type="predicted"/>
<name>A0A833CM08_9HYPH</name>
<dbReference type="AlphaFoldDB" id="A0A833CM08"/>
<dbReference type="EMBL" id="WBWA01000008">
    <property type="protein sequence ID" value="KAB2665161.1"/>
    <property type="molecule type" value="Genomic_DNA"/>
</dbReference>
<keyword evidence="2" id="KW-1185">Reference proteome</keyword>
<evidence type="ECO:0000313" key="1">
    <source>
        <dbReference type="EMBL" id="KAB2665161.1"/>
    </source>
</evidence>
<accession>A0A833CM08</accession>
<comment type="caution">
    <text evidence="1">The sequence shown here is derived from an EMBL/GenBank/DDBJ whole genome shotgun (WGS) entry which is preliminary data.</text>
</comment>
<dbReference type="Proteomes" id="UP000430843">
    <property type="component" value="Unassembled WGS sequence"/>
</dbReference>
<dbReference type="InterPro" id="IPR008767">
    <property type="entry name" value="Phage_SPP1_head-tail_adaptor"/>
</dbReference>
<dbReference type="NCBIfam" id="TIGR01563">
    <property type="entry name" value="gp16_SPP1"/>
    <property type="match status" value="1"/>
</dbReference>
<dbReference type="Pfam" id="PF05521">
    <property type="entry name" value="Phage_HCP"/>
    <property type="match status" value="1"/>
</dbReference>
<organism evidence="1 2">
    <name type="scientific">Brucella tritici</name>
    <dbReference type="NCBI Taxonomy" id="94626"/>
    <lineage>
        <taxon>Bacteria</taxon>
        <taxon>Pseudomonadati</taxon>
        <taxon>Pseudomonadota</taxon>
        <taxon>Alphaproteobacteria</taxon>
        <taxon>Hyphomicrobiales</taxon>
        <taxon>Brucellaceae</taxon>
        <taxon>Brucella/Ochrobactrum group</taxon>
        <taxon>Brucella</taxon>
    </lineage>
</organism>
<sequence>MRFSATIEGSFDMRAGKLDRRLTIRRFAEIGRTPLNEPILDWVDVAEVWAQQRPDRGSERFAAAQINGTAVMTFHIRHRSDVTIKDRLQYEGRDYEIVAPPREVGRRVVLEIDAIARADEP</sequence>
<dbReference type="Gene3D" id="2.40.10.270">
    <property type="entry name" value="Bacteriophage SPP1 head-tail adaptor protein"/>
    <property type="match status" value="1"/>
</dbReference>